<dbReference type="InterPro" id="IPR036179">
    <property type="entry name" value="Ig-like_dom_sf"/>
</dbReference>
<dbReference type="SUPFAM" id="SSF48726">
    <property type="entry name" value="Immunoglobulin"/>
    <property type="match status" value="1"/>
</dbReference>
<keyword evidence="4" id="KW-0393">Immunoglobulin domain</keyword>
<protein>
    <recommendedName>
        <fullName evidence="6">Ig-like domain-containing protein</fullName>
    </recommendedName>
</protein>
<keyword evidence="2" id="KW-1064">Adaptive immunity</keyword>
<dbReference type="Pfam" id="PF07686">
    <property type="entry name" value="V-set"/>
    <property type="match status" value="1"/>
</dbReference>
<dbReference type="InterPro" id="IPR007110">
    <property type="entry name" value="Ig-like_dom"/>
</dbReference>
<evidence type="ECO:0000313" key="7">
    <source>
        <dbReference type="Ensembl" id="ENSDCDP00010006767.1"/>
    </source>
</evidence>
<dbReference type="GO" id="GO:0002250">
    <property type="term" value="P:adaptive immune response"/>
    <property type="evidence" value="ECO:0007669"/>
    <property type="project" value="UniProtKB-KW"/>
</dbReference>
<evidence type="ECO:0000256" key="2">
    <source>
        <dbReference type="ARBA" id="ARBA00023130"/>
    </source>
</evidence>
<feature type="domain" description="Ig-like" evidence="6">
    <location>
        <begin position="21"/>
        <end position="117"/>
    </location>
</feature>
<dbReference type="InterPro" id="IPR003599">
    <property type="entry name" value="Ig_sub"/>
</dbReference>
<dbReference type="Gene3D" id="2.60.40.10">
    <property type="entry name" value="Immunoglobulins"/>
    <property type="match status" value="1"/>
</dbReference>
<dbReference type="SMART" id="SM00409">
    <property type="entry name" value="IG"/>
    <property type="match status" value="1"/>
</dbReference>
<keyword evidence="8" id="KW-1185">Reference proteome</keyword>
<proteinExistence type="predicted"/>
<reference evidence="7 8" key="1">
    <citation type="submission" date="2020-06" db="EMBL/GenBank/DDBJ databases">
        <authorList>
            <consortium name="Wellcome Sanger Institute Data Sharing"/>
        </authorList>
    </citation>
    <scope>NUCLEOTIDE SEQUENCE [LARGE SCALE GENOMIC DNA]</scope>
</reference>
<accession>A0AAY4ACT9</accession>
<dbReference type="GO" id="GO:0042101">
    <property type="term" value="C:T cell receptor complex"/>
    <property type="evidence" value="ECO:0007669"/>
    <property type="project" value="UniProtKB-KW"/>
</dbReference>
<name>A0AAY4ACT9_9TELE</name>
<reference evidence="7" key="2">
    <citation type="submission" date="2025-08" db="UniProtKB">
        <authorList>
            <consortium name="Ensembl"/>
        </authorList>
    </citation>
    <scope>IDENTIFICATION</scope>
</reference>
<dbReference type="PANTHER" id="PTHR19367:SF18">
    <property type="entry name" value="T CELL RECEPTOR ALPHA VARIABLE 16"/>
    <property type="match status" value="1"/>
</dbReference>
<evidence type="ECO:0000313" key="8">
    <source>
        <dbReference type="Proteomes" id="UP000694580"/>
    </source>
</evidence>
<sequence length="180" mass="20003">HVFYIILNSFSCEISGDEIKPDSTEVFAEEGSDVILSCKSSTTANYLFWYRQHPRSSPQFLNSATDPRFSAAVNGDRNEVSLHISSAAVSDSALYYCALTPTVTETHRSTLIQKHISILLSIENPHSFMLANLICKIFGSVLLNFAVNFNEIRKFPLILLIIREGHLAHSLGSPRPFQGA</sequence>
<dbReference type="PROSITE" id="PS50835">
    <property type="entry name" value="IG_LIKE"/>
    <property type="match status" value="1"/>
</dbReference>
<keyword evidence="5" id="KW-1279">T cell receptor</keyword>
<dbReference type="GeneTree" id="ENSGT01030000234557"/>
<keyword evidence="3" id="KW-0675">Receptor</keyword>
<dbReference type="AlphaFoldDB" id="A0AAY4ACT9"/>
<dbReference type="Proteomes" id="UP000694580">
    <property type="component" value="Chromosome 4"/>
</dbReference>
<evidence type="ECO:0000256" key="4">
    <source>
        <dbReference type="ARBA" id="ARBA00023319"/>
    </source>
</evidence>
<keyword evidence="1" id="KW-0732">Signal</keyword>
<dbReference type="InterPro" id="IPR013783">
    <property type="entry name" value="Ig-like_fold"/>
</dbReference>
<dbReference type="PANTHER" id="PTHR19367">
    <property type="entry name" value="T-CELL RECEPTOR ALPHA CHAIN V REGION"/>
    <property type="match status" value="1"/>
</dbReference>
<organism evidence="7 8">
    <name type="scientific">Denticeps clupeoides</name>
    <name type="common">denticle herring</name>
    <dbReference type="NCBI Taxonomy" id="299321"/>
    <lineage>
        <taxon>Eukaryota</taxon>
        <taxon>Metazoa</taxon>
        <taxon>Chordata</taxon>
        <taxon>Craniata</taxon>
        <taxon>Vertebrata</taxon>
        <taxon>Euteleostomi</taxon>
        <taxon>Actinopterygii</taxon>
        <taxon>Neopterygii</taxon>
        <taxon>Teleostei</taxon>
        <taxon>Clupei</taxon>
        <taxon>Clupeiformes</taxon>
        <taxon>Denticipitoidei</taxon>
        <taxon>Denticipitidae</taxon>
        <taxon>Denticeps</taxon>
    </lineage>
</organism>
<dbReference type="InterPro" id="IPR013106">
    <property type="entry name" value="Ig_V-set"/>
</dbReference>
<reference evidence="7" key="3">
    <citation type="submission" date="2025-09" db="UniProtKB">
        <authorList>
            <consortium name="Ensembl"/>
        </authorList>
    </citation>
    <scope>IDENTIFICATION</scope>
</reference>
<evidence type="ECO:0000256" key="5">
    <source>
        <dbReference type="ARBA" id="ARBA00043266"/>
    </source>
</evidence>
<evidence type="ECO:0000256" key="3">
    <source>
        <dbReference type="ARBA" id="ARBA00023170"/>
    </source>
</evidence>
<keyword evidence="5" id="KW-0391">Immunity</keyword>
<evidence type="ECO:0000259" key="6">
    <source>
        <dbReference type="PROSITE" id="PS50835"/>
    </source>
</evidence>
<dbReference type="SMART" id="SM00406">
    <property type="entry name" value="IGv"/>
    <property type="match status" value="1"/>
</dbReference>
<evidence type="ECO:0000256" key="1">
    <source>
        <dbReference type="ARBA" id="ARBA00022729"/>
    </source>
</evidence>
<dbReference type="Ensembl" id="ENSDCDT00010006998.1">
    <property type="protein sequence ID" value="ENSDCDP00010006767.1"/>
    <property type="gene ID" value="ENSDCDG00010002908.1"/>
</dbReference>
<dbReference type="InterPro" id="IPR051287">
    <property type="entry name" value="TCR_variable_region"/>
</dbReference>